<comment type="similarity">
    <text evidence="1">Belongs to the short-chain dehydrogenases/reductases (SDR) family.</text>
</comment>
<reference evidence="4" key="1">
    <citation type="journal article" date="2020" name="Stud. Mycol.">
        <title>101 Dothideomycetes genomes: a test case for predicting lifestyles and emergence of pathogens.</title>
        <authorList>
            <person name="Haridas S."/>
            <person name="Albert R."/>
            <person name="Binder M."/>
            <person name="Bloem J."/>
            <person name="Labutti K."/>
            <person name="Salamov A."/>
            <person name="Andreopoulos B."/>
            <person name="Baker S."/>
            <person name="Barry K."/>
            <person name="Bills G."/>
            <person name="Bluhm B."/>
            <person name="Cannon C."/>
            <person name="Castanera R."/>
            <person name="Culley D."/>
            <person name="Daum C."/>
            <person name="Ezra D."/>
            <person name="Gonzalez J."/>
            <person name="Henrissat B."/>
            <person name="Kuo A."/>
            <person name="Liang C."/>
            <person name="Lipzen A."/>
            <person name="Lutzoni F."/>
            <person name="Magnuson J."/>
            <person name="Mondo S."/>
            <person name="Nolan M."/>
            <person name="Ohm R."/>
            <person name="Pangilinan J."/>
            <person name="Park H.-J."/>
            <person name="Ramirez L."/>
            <person name="Alfaro M."/>
            <person name="Sun H."/>
            <person name="Tritt A."/>
            <person name="Yoshinaga Y."/>
            <person name="Zwiers L.-H."/>
            <person name="Turgeon B."/>
            <person name="Goodwin S."/>
            <person name="Spatafora J."/>
            <person name="Crous P."/>
            <person name="Grigoriev I."/>
        </authorList>
    </citation>
    <scope>NUCLEOTIDE SEQUENCE</scope>
    <source>
        <strain evidence="4">CBS 122367</strain>
    </source>
</reference>
<dbReference type="InterPro" id="IPR002347">
    <property type="entry name" value="SDR_fam"/>
</dbReference>
<dbReference type="OrthoDB" id="191139at2759"/>
<accession>A0A6G1IPV6</accession>
<dbReference type="EMBL" id="MU005597">
    <property type="protein sequence ID" value="KAF2680276.1"/>
    <property type="molecule type" value="Genomic_DNA"/>
</dbReference>
<evidence type="ECO:0000313" key="5">
    <source>
        <dbReference type="Proteomes" id="UP000799291"/>
    </source>
</evidence>
<gene>
    <name evidence="4" type="ORF">K458DRAFT_373487</name>
</gene>
<dbReference type="PANTHER" id="PTHR24320">
    <property type="entry name" value="RETINOL DEHYDROGENASE"/>
    <property type="match status" value="1"/>
</dbReference>
<dbReference type="Pfam" id="PF00106">
    <property type="entry name" value="adh_short"/>
    <property type="match status" value="1"/>
</dbReference>
<evidence type="ECO:0000256" key="2">
    <source>
        <dbReference type="ARBA" id="ARBA00022857"/>
    </source>
</evidence>
<keyword evidence="2" id="KW-0521">NADP</keyword>
<organism evidence="4 5">
    <name type="scientific">Lentithecium fluviatile CBS 122367</name>
    <dbReference type="NCBI Taxonomy" id="1168545"/>
    <lineage>
        <taxon>Eukaryota</taxon>
        <taxon>Fungi</taxon>
        <taxon>Dikarya</taxon>
        <taxon>Ascomycota</taxon>
        <taxon>Pezizomycotina</taxon>
        <taxon>Dothideomycetes</taxon>
        <taxon>Pleosporomycetidae</taxon>
        <taxon>Pleosporales</taxon>
        <taxon>Massarineae</taxon>
        <taxon>Lentitheciaceae</taxon>
        <taxon>Lentithecium</taxon>
    </lineage>
</organism>
<dbReference type="SUPFAM" id="SSF51735">
    <property type="entry name" value="NAD(P)-binding Rossmann-fold domains"/>
    <property type="match status" value="1"/>
</dbReference>
<dbReference type="Gene3D" id="3.40.50.720">
    <property type="entry name" value="NAD(P)-binding Rossmann-like Domain"/>
    <property type="match status" value="1"/>
</dbReference>
<sequence>MSTYTQLFPPAPSFTEKNLLDLSSKVYLITGATSGIGLALAKTLYTLHATVYIGSRSLSSYTTAAKTLTSSCPDSKGTFKPFIADLADLKTIKPAVDAFLKEEYRLDVLFLNAGVMTPPAGSKTENGFDVELGINCLAPFLLTTLLLPLMQNVASHFCHPNASIRVVWVSSMLNLRTPTGGLSGMEHYMQSKAGAYLLAHEFGQRSSQAQKTSSPSPSKSQNPHGVLHVSLNPGFLKTNLQRHAPPPMRGLMGTVFKGPKYGAYTELYAGLAPDVHQSDFIIPWGRKGGVPDHLSASTKVAEEGLKSVSARFYDWCEEQVRPFM</sequence>
<keyword evidence="5" id="KW-1185">Reference proteome</keyword>
<evidence type="ECO:0000313" key="4">
    <source>
        <dbReference type="EMBL" id="KAF2680276.1"/>
    </source>
</evidence>
<evidence type="ECO:0000256" key="3">
    <source>
        <dbReference type="ARBA" id="ARBA00023002"/>
    </source>
</evidence>
<keyword evidence="3" id="KW-0560">Oxidoreductase</keyword>
<protein>
    <submittedName>
        <fullName evidence="4">NAD(P)-binding protein</fullName>
    </submittedName>
</protein>
<dbReference type="AlphaFoldDB" id="A0A6G1IPV6"/>
<dbReference type="Proteomes" id="UP000799291">
    <property type="component" value="Unassembled WGS sequence"/>
</dbReference>
<name>A0A6G1IPV6_9PLEO</name>
<evidence type="ECO:0000256" key="1">
    <source>
        <dbReference type="ARBA" id="ARBA00006484"/>
    </source>
</evidence>
<dbReference type="GO" id="GO:0016491">
    <property type="term" value="F:oxidoreductase activity"/>
    <property type="evidence" value="ECO:0007669"/>
    <property type="project" value="UniProtKB-KW"/>
</dbReference>
<dbReference type="PRINTS" id="PR00081">
    <property type="entry name" value="GDHRDH"/>
</dbReference>
<proteinExistence type="inferred from homology"/>
<dbReference type="InterPro" id="IPR036291">
    <property type="entry name" value="NAD(P)-bd_dom_sf"/>
</dbReference>
<dbReference type="PANTHER" id="PTHR24320:SF236">
    <property type="entry name" value="SHORT-CHAIN DEHYDROGENASE-RELATED"/>
    <property type="match status" value="1"/>
</dbReference>